<protein>
    <submittedName>
        <fullName evidence="2">Uncharacterized protein</fullName>
    </submittedName>
</protein>
<reference evidence="2" key="4">
    <citation type="submission" date="2019-03" db="UniProtKB">
        <authorList>
            <consortium name="EnsemblPlants"/>
        </authorList>
    </citation>
    <scope>IDENTIFICATION</scope>
</reference>
<reference evidence="2" key="5">
    <citation type="journal article" date="2021" name="G3 (Bethesda)">
        <title>Aegilops tauschii genome assembly Aet v5.0 features greater sequence contiguity and improved annotation.</title>
        <authorList>
            <person name="Wang L."/>
            <person name="Zhu T."/>
            <person name="Rodriguez J.C."/>
            <person name="Deal K.R."/>
            <person name="Dubcovsky J."/>
            <person name="McGuire P.E."/>
            <person name="Lux T."/>
            <person name="Spannagl M."/>
            <person name="Mayer K.F.X."/>
            <person name="Baldrich P."/>
            <person name="Meyers B.C."/>
            <person name="Huo N."/>
            <person name="Gu Y.Q."/>
            <person name="Zhou H."/>
            <person name="Devos K.M."/>
            <person name="Bennetzen J.L."/>
            <person name="Unver T."/>
            <person name="Budak H."/>
            <person name="Gulick P.J."/>
            <person name="Galiba G."/>
            <person name="Kalapos B."/>
            <person name="Nelson D.R."/>
            <person name="Li P."/>
            <person name="You F.M."/>
            <person name="Luo M.C."/>
            <person name="Dvorak J."/>
        </authorList>
    </citation>
    <scope>NUCLEOTIDE SEQUENCE [LARGE SCALE GENOMIC DNA]</scope>
    <source>
        <strain evidence="2">cv. AL8/78</strain>
    </source>
</reference>
<evidence type="ECO:0000313" key="3">
    <source>
        <dbReference type="Proteomes" id="UP000015105"/>
    </source>
</evidence>
<sequence>IWQRRSGLHMERTTAAGCLAHAADDGGLRCGGWLPWLHLHGVATLLWWCLRCSFKGGRRTAATSARRSDVAGLPAASGSSMINPAWLP</sequence>
<reference evidence="3" key="1">
    <citation type="journal article" date="2014" name="Science">
        <title>Ancient hybridizations among the ancestral genomes of bread wheat.</title>
        <authorList>
            <consortium name="International Wheat Genome Sequencing Consortium,"/>
            <person name="Marcussen T."/>
            <person name="Sandve S.R."/>
            <person name="Heier L."/>
            <person name="Spannagl M."/>
            <person name="Pfeifer M."/>
            <person name="Jakobsen K.S."/>
            <person name="Wulff B.B."/>
            <person name="Steuernagel B."/>
            <person name="Mayer K.F."/>
            <person name="Olsen O.A."/>
        </authorList>
    </citation>
    <scope>NUCLEOTIDE SEQUENCE [LARGE SCALE GENOMIC DNA]</scope>
    <source>
        <strain evidence="3">cv. AL8/78</strain>
    </source>
</reference>
<evidence type="ECO:0000256" key="1">
    <source>
        <dbReference type="SAM" id="MobiDB-lite"/>
    </source>
</evidence>
<dbReference type="Gramene" id="AET5Gv20552200.1">
    <property type="protein sequence ID" value="AET5Gv20552200.1"/>
    <property type="gene ID" value="AET5Gv20552200"/>
</dbReference>
<accession>A0A453KXV8</accession>
<organism evidence="2 3">
    <name type="scientific">Aegilops tauschii subsp. strangulata</name>
    <name type="common">Goatgrass</name>
    <dbReference type="NCBI Taxonomy" id="200361"/>
    <lineage>
        <taxon>Eukaryota</taxon>
        <taxon>Viridiplantae</taxon>
        <taxon>Streptophyta</taxon>
        <taxon>Embryophyta</taxon>
        <taxon>Tracheophyta</taxon>
        <taxon>Spermatophyta</taxon>
        <taxon>Magnoliopsida</taxon>
        <taxon>Liliopsida</taxon>
        <taxon>Poales</taxon>
        <taxon>Poaceae</taxon>
        <taxon>BOP clade</taxon>
        <taxon>Pooideae</taxon>
        <taxon>Triticodae</taxon>
        <taxon>Triticeae</taxon>
        <taxon>Triticinae</taxon>
        <taxon>Aegilops</taxon>
    </lineage>
</organism>
<proteinExistence type="predicted"/>
<dbReference type="EnsemblPlants" id="AET5Gv20552200.1">
    <property type="protein sequence ID" value="AET5Gv20552200.1"/>
    <property type="gene ID" value="AET5Gv20552200"/>
</dbReference>
<reference evidence="2" key="3">
    <citation type="journal article" date="2017" name="Nature">
        <title>Genome sequence of the progenitor of the wheat D genome Aegilops tauschii.</title>
        <authorList>
            <person name="Luo M.C."/>
            <person name="Gu Y.Q."/>
            <person name="Puiu D."/>
            <person name="Wang H."/>
            <person name="Twardziok S.O."/>
            <person name="Deal K.R."/>
            <person name="Huo N."/>
            <person name="Zhu T."/>
            <person name="Wang L."/>
            <person name="Wang Y."/>
            <person name="McGuire P.E."/>
            <person name="Liu S."/>
            <person name="Long H."/>
            <person name="Ramasamy R.K."/>
            <person name="Rodriguez J.C."/>
            <person name="Van S.L."/>
            <person name="Yuan L."/>
            <person name="Wang Z."/>
            <person name="Xia Z."/>
            <person name="Xiao L."/>
            <person name="Anderson O.D."/>
            <person name="Ouyang S."/>
            <person name="Liang Y."/>
            <person name="Zimin A.V."/>
            <person name="Pertea G."/>
            <person name="Qi P."/>
            <person name="Bennetzen J.L."/>
            <person name="Dai X."/>
            <person name="Dawson M.W."/>
            <person name="Muller H.G."/>
            <person name="Kugler K."/>
            <person name="Rivarola-Duarte L."/>
            <person name="Spannagl M."/>
            <person name="Mayer K.F.X."/>
            <person name="Lu F.H."/>
            <person name="Bevan M.W."/>
            <person name="Leroy P."/>
            <person name="Li P."/>
            <person name="You F.M."/>
            <person name="Sun Q."/>
            <person name="Liu Z."/>
            <person name="Lyons E."/>
            <person name="Wicker T."/>
            <person name="Salzberg S.L."/>
            <person name="Devos K.M."/>
            <person name="Dvorak J."/>
        </authorList>
    </citation>
    <scope>NUCLEOTIDE SEQUENCE [LARGE SCALE GENOMIC DNA]</scope>
    <source>
        <strain evidence="2">cv. AL8/78</strain>
    </source>
</reference>
<keyword evidence="3" id="KW-1185">Reference proteome</keyword>
<dbReference type="Proteomes" id="UP000015105">
    <property type="component" value="Chromosome 5D"/>
</dbReference>
<dbReference type="AlphaFoldDB" id="A0A453KXV8"/>
<reference evidence="3" key="2">
    <citation type="journal article" date="2017" name="Nat. Plants">
        <title>The Aegilops tauschii genome reveals multiple impacts of transposons.</title>
        <authorList>
            <person name="Zhao G."/>
            <person name="Zou C."/>
            <person name="Li K."/>
            <person name="Wang K."/>
            <person name="Li T."/>
            <person name="Gao L."/>
            <person name="Zhang X."/>
            <person name="Wang H."/>
            <person name="Yang Z."/>
            <person name="Liu X."/>
            <person name="Jiang W."/>
            <person name="Mao L."/>
            <person name="Kong X."/>
            <person name="Jiao Y."/>
            <person name="Jia J."/>
        </authorList>
    </citation>
    <scope>NUCLEOTIDE SEQUENCE [LARGE SCALE GENOMIC DNA]</scope>
    <source>
        <strain evidence="3">cv. AL8/78</strain>
    </source>
</reference>
<feature type="region of interest" description="Disordered" evidence="1">
    <location>
        <begin position="69"/>
        <end position="88"/>
    </location>
</feature>
<evidence type="ECO:0000313" key="2">
    <source>
        <dbReference type="EnsemblPlants" id="AET5Gv20552200.1"/>
    </source>
</evidence>
<name>A0A453KXV8_AEGTS</name>